<dbReference type="Proteomes" id="UP000237718">
    <property type="component" value="Unassembled WGS sequence"/>
</dbReference>
<name>A0A2T1AF52_TRISK</name>
<protein>
    <recommendedName>
        <fullName evidence="3">Lipoprotein</fullName>
    </recommendedName>
</protein>
<comment type="caution">
    <text evidence="1">The sequence shown here is derived from an EMBL/GenBank/DDBJ whole genome shotgun (WGS) entry which is preliminary data.</text>
</comment>
<proteinExistence type="predicted"/>
<dbReference type="PROSITE" id="PS51257">
    <property type="entry name" value="PROKAR_LIPOPROTEIN"/>
    <property type="match status" value="1"/>
</dbReference>
<reference evidence="1 2" key="1">
    <citation type="submission" date="2018-03" db="EMBL/GenBank/DDBJ databases">
        <title>Genomic Encyclopedia of Archaeal and Bacterial Type Strains, Phase II (KMG-II): from individual species to whole genera.</title>
        <authorList>
            <person name="Goeker M."/>
        </authorList>
    </citation>
    <scope>NUCLEOTIDE SEQUENCE [LARGE SCALE GENOMIC DNA]</scope>
    <source>
        <strain evidence="1 2">DSM 25328</strain>
    </source>
</reference>
<sequence length="171" mass="18892">MRITLGALLISTLALSSCGGWRDSRVNPTNWFGNSREAPVETDENLNPLIPQEEERVNLLGRGDDEEVDNSLPIAVIKDMRIERTSVGAILTVEGEAARNGAYDAQLVPSITQEPGRLEYTFRVNYPKNATYRGTPATRTIRAAVSLSNQDLAGVRVLRVIGKENARETRR</sequence>
<accession>A0A2T1AF52</accession>
<gene>
    <name evidence="1" type="ORF">CLV89_10712</name>
</gene>
<organism evidence="1 2">
    <name type="scientific">Tritonibacter scottomollicae</name>
    <name type="common">Epibacterium scottomollicae</name>
    <dbReference type="NCBI Taxonomy" id="483013"/>
    <lineage>
        <taxon>Bacteria</taxon>
        <taxon>Pseudomonadati</taxon>
        <taxon>Pseudomonadota</taxon>
        <taxon>Alphaproteobacteria</taxon>
        <taxon>Rhodobacterales</taxon>
        <taxon>Paracoccaceae</taxon>
        <taxon>Tritonibacter</taxon>
    </lineage>
</organism>
<dbReference type="EMBL" id="PVUF01000007">
    <property type="protein sequence ID" value="PRZ47167.1"/>
    <property type="molecule type" value="Genomic_DNA"/>
</dbReference>
<dbReference type="AlphaFoldDB" id="A0A2T1AF52"/>
<evidence type="ECO:0000313" key="1">
    <source>
        <dbReference type="EMBL" id="PRZ47167.1"/>
    </source>
</evidence>
<evidence type="ECO:0008006" key="3">
    <source>
        <dbReference type="Google" id="ProtNLM"/>
    </source>
</evidence>
<dbReference type="OrthoDB" id="7773807at2"/>
<dbReference type="RefSeq" id="WP_106163953.1">
    <property type="nucleotide sequence ID" value="NZ_JBLWVM010000037.1"/>
</dbReference>
<evidence type="ECO:0000313" key="2">
    <source>
        <dbReference type="Proteomes" id="UP000237718"/>
    </source>
</evidence>